<evidence type="ECO:0000259" key="3">
    <source>
        <dbReference type="Pfam" id="PF05368"/>
    </source>
</evidence>
<dbReference type="PANTHER" id="PTHR42748:SF28">
    <property type="entry name" value="NMRA-LIKE DOMAIN-CONTAINING PROTEIN"/>
    <property type="match status" value="1"/>
</dbReference>
<name>A0A3D8SCI6_9EURO</name>
<dbReference type="STRING" id="1810919.A0A3D8SCI6"/>
<comment type="caution">
    <text evidence="4">The sequence shown here is derived from an EMBL/GenBank/DDBJ whole genome shotgun (WGS) entry which is preliminary data.</text>
</comment>
<dbReference type="EMBL" id="PVWQ01000004">
    <property type="protein sequence ID" value="RDW84059.1"/>
    <property type="molecule type" value="Genomic_DNA"/>
</dbReference>
<dbReference type="GO" id="GO:0005634">
    <property type="term" value="C:nucleus"/>
    <property type="evidence" value="ECO:0007669"/>
    <property type="project" value="TreeGrafter"/>
</dbReference>
<proteinExistence type="inferred from homology"/>
<dbReference type="OrthoDB" id="3358371at2759"/>
<evidence type="ECO:0000256" key="2">
    <source>
        <dbReference type="ARBA" id="ARBA00022857"/>
    </source>
</evidence>
<dbReference type="Proteomes" id="UP000256690">
    <property type="component" value="Unassembled WGS sequence"/>
</dbReference>
<accession>A0A3D8SCI6</accession>
<dbReference type="InterPro" id="IPR036291">
    <property type="entry name" value="NAD(P)-bd_dom_sf"/>
</dbReference>
<organism evidence="4 5">
    <name type="scientific">Aspergillus mulundensis</name>
    <dbReference type="NCBI Taxonomy" id="1810919"/>
    <lineage>
        <taxon>Eukaryota</taxon>
        <taxon>Fungi</taxon>
        <taxon>Dikarya</taxon>
        <taxon>Ascomycota</taxon>
        <taxon>Pezizomycotina</taxon>
        <taxon>Eurotiomycetes</taxon>
        <taxon>Eurotiomycetidae</taxon>
        <taxon>Eurotiales</taxon>
        <taxon>Aspergillaceae</taxon>
        <taxon>Aspergillus</taxon>
        <taxon>Aspergillus subgen. Nidulantes</taxon>
    </lineage>
</organism>
<feature type="domain" description="NmrA-like" evidence="3">
    <location>
        <begin position="1"/>
        <end position="272"/>
    </location>
</feature>
<dbReference type="InterPro" id="IPR051164">
    <property type="entry name" value="NmrA-like_oxidored"/>
</dbReference>
<keyword evidence="5" id="KW-1185">Reference proteome</keyword>
<dbReference type="RefSeq" id="XP_026605397.1">
    <property type="nucleotide sequence ID" value="XM_026746401.1"/>
</dbReference>
<comment type="similarity">
    <text evidence="1">Belongs to the NmrA-type oxidoreductase family.</text>
</comment>
<gene>
    <name evidence="4" type="ORF">DSM5745_04385</name>
</gene>
<sequence>MSKIITIIGATGIQGGSVVNALLSNPDSNYTLRAITRNPSSPAAVALREKGIEVVRADVHDLPSLISAFAGSHAIFAVTTPFESLPKLGIEKAMAAETEAGINLAKAAAATSTLEHYIWSTLPDSKRISGRSVSVPYYASKRAVDEFIKTNLKGLWAKTTFLWIGCYASNMGVPLYHPSPVYGMDGGRTYVTFINVDPSTKMPLAGDETVNVGLFAKAILEKPQLTLPGKIVSCVVEERAFGDVVETFGRVKGVQARALRIAREDYRALWPVVGDVLDTSMVYFKTVGGKAFSASVEGDDVLTSADLGIEGLVGMEEAFERLPLLG</sequence>
<protein>
    <recommendedName>
        <fullName evidence="3">NmrA-like domain-containing protein</fullName>
    </recommendedName>
</protein>
<dbReference type="SUPFAM" id="SSF51735">
    <property type="entry name" value="NAD(P)-binding Rossmann-fold domains"/>
    <property type="match status" value="1"/>
</dbReference>
<reference evidence="4 5" key="1">
    <citation type="journal article" date="2018" name="IMA Fungus">
        <title>IMA Genome-F 9: Draft genome sequence of Annulohypoxylon stygium, Aspergillus mulundensis, Berkeleyomyces basicola (syn. Thielaviopsis basicola), Ceratocystis smalleyi, two Cercospora beticola strains, Coleophoma cylindrospora, Fusarium fracticaudum, Phialophora cf. hyalina, and Morchella septimelata.</title>
        <authorList>
            <person name="Wingfield B.D."/>
            <person name="Bills G.F."/>
            <person name="Dong Y."/>
            <person name="Huang W."/>
            <person name="Nel W.J."/>
            <person name="Swalarsk-Parry B.S."/>
            <person name="Vaghefi N."/>
            <person name="Wilken P.M."/>
            <person name="An Z."/>
            <person name="de Beer Z.W."/>
            <person name="De Vos L."/>
            <person name="Chen L."/>
            <person name="Duong T.A."/>
            <person name="Gao Y."/>
            <person name="Hammerbacher A."/>
            <person name="Kikkert J.R."/>
            <person name="Li Y."/>
            <person name="Li H."/>
            <person name="Li K."/>
            <person name="Li Q."/>
            <person name="Liu X."/>
            <person name="Ma X."/>
            <person name="Naidoo K."/>
            <person name="Pethybridge S.J."/>
            <person name="Sun J."/>
            <person name="Steenkamp E.T."/>
            <person name="van der Nest M.A."/>
            <person name="van Wyk S."/>
            <person name="Wingfield M.J."/>
            <person name="Xiong C."/>
            <person name="Yue Q."/>
            <person name="Zhang X."/>
        </authorList>
    </citation>
    <scope>NUCLEOTIDE SEQUENCE [LARGE SCALE GENOMIC DNA]</scope>
    <source>
        <strain evidence="4 5">DSM 5745</strain>
    </source>
</reference>
<keyword evidence="2" id="KW-0521">NADP</keyword>
<dbReference type="Gene3D" id="3.90.25.10">
    <property type="entry name" value="UDP-galactose 4-epimerase, domain 1"/>
    <property type="match status" value="1"/>
</dbReference>
<dbReference type="Gene3D" id="3.40.50.720">
    <property type="entry name" value="NAD(P)-binding Rossmann-like Domain"/>
    <property type="match status" value="1"/>
</dbReference>
<dbReference type="AlphaFoldDB" id="A0A3D8SCI6"/>
<evidence type="ECO:0000256" key="1">
    <source>
        <dbReference type="ARBA" id="ARBA00006328"/>
    </source>
</evidence>
<dbReference type="InterPro" id="IPR008030">
    <property type="entry name" value="NmrA-like"/>
</dbReference>
<dbReference type="GeneID" id="38114755"/>
<dbReference type="PANTHER" id="PTHR42748">
    <property type="entry name" value="NITROGEN METABOLITE REPRESSION PROTEIN NMRA FAMILY MEMBER"/>
    <property type="match status" value="1"/>
</dbReference>
<dbReference type="Pfam" id="PF05368">
    <property type="entry name" value="NmrA"/>
    <property type="match status" value="1"/>
</dbReference>
<evidence type="ECO:0000313" key="4">
    <source>
        <dbReference type="EMBL" id="RDW84059.1"/>
    </source>
</evidence>
<evidence type="ECO:0000313" key="5">
    <source>
        <dbReference type="Proteomes" id="UP000256690"/>
    </source>
</evidence>